<evidence type="ECO:0000313" key="12">
    <source>
        <dbReference type="Proteomes" id="UP000240760"/>
    </source>
</evidence>
<organism evidence="11 12">
    <name type="scientific">Trichoderma longibrachiatum ATCC 18648</name>
    <dbReference type="NCBI Taxonomy" id="983965"/>
    <lineage>
        <taxon>Eukaryota</taxon>
        <taxon>Fungi</taxon>
        <taxon>Dikarya</taxon>
        <taxon>Ascomycota</taxon>
        <taxon>Pezizomycotina</taxon>
        <taxon>Sordariomycetes</taxon>
        <taxon>Hypocreomycetidae</taxon>
        <taxon>Hypocreales</taxon>
        <taxon>Hypocreaceae</taxon>
        <taxon>Trichoderma</taxon>
    </lineage>
</organism>
<name>A0A2T4CCX2_TRILO</name>
<feature type="compositionally biased region" description="Polar residues" evidence="8">
    <location>
        <begin position="1146"/>
        <end position="1156"/>
    </location>
</feature>
<evidence type="ECO:0000256" key="6">
    <source>
        <dbReference type="ARBA" id="ARBA00022801"/>
    </source>
</evidence>
<feature type="compositionally biased region" description="Polar residues" evidence="8">
    <location>
        <begin position="1504"/>
        <end position="1521"/>
    </location>
</feature>
<dbReference type="EC" id="3.4.19.12" evidence="3"/>
<feature type="region of interest" description="Disordered" evidence="8">
    <location>
        <begin position="1486"/>
        <end position="1526"/>
    </location>
</feature>
<dbReference type="InterPro" id="IPR038765">
    <property type="entry name" value="Papain-like_cys_pep_sf"/>
</dbReference>
<dbReference type="Gene3D" id="3.30.2230.10">
    <property type="entry name" value="DUSP-like"/>
    <property type="match status" value="1"/>
</dbReference>
<dbReference type="PROSITE" id="PS50235">
    <property type="entry name" value="USP_3"/>
    <property type="match status" value="1"/>
</dbReference>
<feature type="region of interest" description="Disordered" evidence="8">
    <location>
        <begin position="193"/>
        <end position="277"/>
    </location>
</feature>
<protein>
    <recommendedName>
        <fullName evidence="3">ubiquitinyl hydrolase 1</fullName>
        <ecNumber evidence="3">3.4.19.12</ecNumber>
    </recommendedName>
</protein>
<feature type="compositionally biased region" description="Acidic residues" evidence="8">
    <location>
        <begin position="1489"/>
        <end position="1498"/>
    </location>
</feature>
<evidence type="ECO:0000256" key="8">
    <source>
        <dbReference type="SAM" id="MobiDB-lite"/>
    </source>
</evidence>
<accession>A0A2T4CCX2</accession>
<feature type="compositionally biased region" description="Low complexity" evidence="8">
    <location>
        <begin position="1051"/>
        <end position="1061"/>
    </location>
</feature>
<keyword evidence="12" id="KW-1185">Reference proteome</keyword>
<feature type="region of interest" description="Disordered" evidence="8">
    <location>
        <begin position="1136"/>
        <end position="1249"/>
    </location>
</feature>
<evidence type="ECO:0000256" key="2">
    <source>
        <dbReference type="ARBA" id="ARBA00009085"/>
    </source>
</evidence>
<feature type="domain" description="DUSP" evidence="10">
    <location>
        <begin position="278"/>
        <end position="393"/>
    </location>
</feature>
<dbReference type="GO" id="GO:0004843">
    <property type="term" value="F:cysteine-type deubiquitinase activity"/>
    <property type="evidence" value="ECO:0007669"/>
    <property type="project" value="UniProtKB-EC"/>
</dbReference>
<gene>
    <name evidence="11" type="ORF">M440DRAFT_1468252</name>
</gene>
<dbReference type="PROSITE" id="PS00972">
    <property type="entry name" value="USP_1"/>
    <property type="match status" value="1"/>
</dbReference>
<dbReference type="InterPro" id="IPR050185">
    <property type="entry name" value="Ub_carboxyl-term_hydrolase"/>
</dbReference>
<evidence type="ECO:0000256" key="4">
    <source>
        <dbReference type="ARBA" id="ARBA00022670"/>
    </source>
</evidence>
<dbReference type="PANTHER" id="PTHR21646">
    <property type="entry name" value="UBIQUITIN CARBOXYL-TERMINAL HYDROLASE"/>
    <property type="match status" value="1"/>
</dbReference>
<comment type="catalytic activity">
    <reaction evidence="1">
        <text>Thiol-dependent hydrolysis of ester, thioester, amide, peptide and isopeptide bonds formed by the C-terminal Gly of ubiquitin (a 76-residue protein attached to proteins as an intracellular targeting signal).</text>
        <dbReference type="EC" id="3.4.19.12"/>
    </reaction>
</comment>
<dbReference type="SMART" id="SM00695">
    <property type="entry name" value="DUSP"/>
    <property type="match status" value="1"/>
</dbReference>
<comment type="similarity">
    <text evidence="2">Belongs to the peptidase C19 family.</text>
</comment>
<dbReference type="PROSITE" id="PS51283">
    <property type="entry name" value="DUSP"/>
    <property type="match status" value="1"/>
</dbReference>
<dbReference type="CDD" id="cd02674">
    <property type="entry name" value="Peptidase_C19R"/>
    <property type="match status" value="1"/>
</dbReference>
<feature type="domain" description="USP" evidence="9">
    <location>
        <begin position="637"/>
        <end position="1467"/>
    </location>
</feature>
<dbReference type="InterPro" id="IPR001394">
    <property type="entry name" value="Peptidase_C19_UCH"/>
</dbReference>
<feature type="region of interest" description="Disordered" evidence="8">
    <location>
        <begin position="1609"/>
        <end position="1660"/>
    </location>
</feature>
<feature type="region of interest" description="Disordered" evidence="8">
    <location>
        <begin position="484"/>
        <end position="518"/>
    </location>
</feature>
<dbReference type="SUPFAM" id="SSF143791">
    <property type="entry name" value="DUSP-like"/>
    <property type="match status" value="1"/>
</dbReference>
<feature type="region of interest" description="Disordered" evidence="8">
    <location>
        <begin position="41"/>
        <end position="87"/>
    </location>
</feature>
<dbReference type="Pfam" id="PF06337">
    <property type="entry name" value="DUSP"/>
    <property type="match status" value="1"/>
</dbReference>
<sequence length="1660" mass="181950">MSGGPASALSTPRRRSAACCVSVCSRYKYTAILHRLSRQPAPAVFPPELPGQLTVKTSSSKKRKLARPLTIDFDAPTSPSPDTAIPSCEPDDDAAALSFSATPTASGLEAPLYVRAGSVTASSVPPRLQTQAQAQIASSLVSADYASSVASSPGTSFYPEPSIDSERGGDDASSVRTYARSQSPFLISRKALMNGDADLPQRSSSPLKRRASSMDPETLPDKNGDAAAASAGDVEMASSSHSSAELPRAMSVDVEAQDSKPSANHGAGDAAAQSAPPPPLIEQVKIIEMLLKASAEKLPQEGDQTYIVSRTWVDKALSLRSGKADEAEVSLGPVDNSDIIEEVIQEPGREDFVRLKPGLDQQSFELFPEDAWKLVMDWYGMVEGQKPIVRTAINTAVDAQSPTEIVYELHPPIFRVHRLWSVLSPLPIEQTLKAENPPPLALVRSRKSHAQTFIKDIKRLSGIPIDRKVRLWLVNTELLEATQAPVKATDPAPAKSTALLTTPPDSPGREEDSNGAAESGWSHLLLDVATFGSSRDARRLATLEDHTVNPNYNGSASIQLFDLVTDQTLIVDELVSKQLWVSTCTSRSLVEKAIPTRTNDTALIKPLNNRTSPSSSEGPTTRGRMQKKRNGRSVGAVGLHNLGNTCYMNSALQCVRSVEELTKYFLTDAYTSELNKTNPLGYNGKVAMAYGSLLKEIYDEGRGSVSPRDFKNTVGRCRSTFAGWGQQDSQEFLGFLLDALQEDLSRIKKKPYIEKPDSTDDMINNPEAIKEMADKVWDITRKRDDSVIADLFTGMYKSTLKCPECGKISITFDPFNNLTLPLPVENMWSKTVKFFPLNDVPVMFEVELPKHSSIEALKSFLSIRTGVPPNRLMGAEEFKDRFFKIYDNSGDVSEEIGANDVATFHELEAVPTNWPAKGYQKKPRSMLDLDDAPAEATEEWNDPKYDTMVVPVLHRRPFATGKVPEGTSPPHFITLTREEASSYDMIKRKVLERVATFSTWSKLREQQNAEGSEADMVITTASDADSSGDGKVVANSVEGEDDMVDVTMKDASSNASADAAAMPPPELPLPNQPQLLRRFNSQRPKFVQPGEFLDPELQGLFELSYFANRTDGTVPTGWTNVDNNKTLPKLADRIPEAQKEEEDQPSPESWNSTASGNEESSNEEENPQQESSQTRMADEFSEEDVPHDARTLARTGANRPQKPGAGGRKKFKNHKTYGKKGNKRRDKQMRAGKHVQRSPVVESEPTPPAVADGGPLIRLYEGLVVDWSEEAWETVFGYTGKKQDASQGAKSFVDLETINDPALKISQRKRQSRRSRGITLDECLDEFERAEVLSEQDMWYCPRCKEHRRASKKFDLWKSPDYLVAHLKRFSSSGWRRDKLDVLVDFPIEGLDLTSRVIQKEEGKEEIYDLIAVDDHYGGLGGGHYTAYAKNFVDGRWYNYNDSSVSAVSDPSSVVTSAAYLLFYRRRTSGHLGGPRFAKIFEKYNTDTSGDDEGESDDGLGRTVGSSSGAPRTTIKSLSDSQDAELPPYEEAIRSIEDESLGASGSYQIAGPKFDMTQSWSFNNLDGSGAEGSTAADYASDDAQFDSSADERGPSREDLFEADTHMTSAGSVNGFANEEAPSPAGAHEEVLTVPTVPSGGEDEDEVAEIRIEGDNAARTE</sequence>
<feature type="region of interest" description="Disordered" evidence="8">
    <location>
        <begin position="600"/>
        <end position="633"/>
    </location>
</feature>
<dbReference type="Gene3D" id="3.90.70.10">
    <property type="entry name" value="Cysteine proteinases"/>
    <property type="match status" value="2"/>
</dbReference>
<dbReference type="GO" id="GO:0006508">
    <property type="term" value="P:proteolysis"/>
    <property type="evidence" value="ECO:0007669"/>
    <property type="project" value="UniProtKB-KW"/>
</dbReference>
<dbReference type="PROSITE" id="PS00973">
    <property type="entry name" value="USP_2"/>
    <property type="match status" value="1"/>
</dbReference>
<dbReference type="EMBL" id="KZ679128">
    <property type="protein sequence ID" value="PTB79372.1"/>
    <property type="molecule type" value="Genomic_DNA"/>
</dbReference>
<feature type="compositionally biased region" description="Pro residues" evidence="8">
    <location>
        <begin position="1062"/>
        <end position="1071"/>
    </location>
</feature>
<dbReference type="OrthoDB" id="952271at2759"/>
<dbReference type="InterPro" id="IPR035927">
    <property type="entry name" value="DUSP-like_sf"/>
</dbReference>
<feature type="region of interest" description="Disordered" evidence="8">
    <location>
        <begin position="1051"/>
        <end position="1072"/>
    </location>
</feature>
<keyword evidence="7" id="KW-0788">Thiol protease</keyword>
<keyword evidence="5" id="KW-0833">Ubl conjugation pathway</keyword>
<feature type="compositionally biased region" description="Basic and acidic residues" evidence="8">
    <location>
        <begin position="1647"/>
        <end position="1660"/>
    </location>
</feature>
<evidence type="ECO:0000256" key="1">
    <source>
        <dbReference type="ARBA" id="ARBA00000707"/>
    </source>
</evidence>
<dbReference type="SUPFAM" id="SSF54001">
    <property type="entry name" value="Cysteine proteinases"/>
    <property type="match status" value="1"/>
</dbReference>
<dbReference type="Pfam" id="PF00443">
    <property type="entry name" value="UCH"/>
    <property type="match status" value="1"/>
</dbReference>
<feature type="region of interest" description="Disordered" evidence="8">
    <location>
        <begin position="150"/>
        <end position="176"/>
    </location>
</feature>
<dbReference type="GO" id="GO:0016579">
    <property type="term" value="P:protein deubiquitination"/>
    <property type="evidence" value="ECO:0007669"/>
    <property type="project" value="InterPro"/>
</dbReference>
<keyword evidence="4" id="KW-0645">Protease</keyword>
<feature type="compositionally biased region" description="Polar residues" evidence="8">
    <location>
        <begin position="608"/>
        <end position="619"/>
    </location>
</feature>
<proteinExistence type="inferred from homology"/>
<dbReference type="InterPro" id="IPR006615">
    <property type="entry name" value="Pept_C19_DUSP"/>
</dbReference>
<evidence type="ECO:0000256" key="7">
    <source>
        <dbReference type="ARBA" id="ARBA00022807"/>
    </source>
</evidence>
<dbReference type="InterPro" id="IPR018200">
    <property type="entry name" value="USP_CS"/>
</dbReference>
<dbReference type="InterPro" id="IPR028889">
    <property type="entry name" value="USP"/>
</dbReference>
<feature type="compositionally biased region" description="Basic residues" evidence="8">
    <location>
        <begin position="1207"/>
        <end position="1236"/>
    </location>
</feature>
<dbReference type="Proteomes" id="UP000240760">
    <property type="component" value="Unassembled WGS sequence"/>
</dbReference>
<evidence type="ECO:0000259" key="9">
    <source>
        <dbReference type="PROSITE" id="PS50235"/>
    </source>
</evidence>
<evidence type="ECO:0000313" key="11">
    <source>
        <dbReference type="EMBL" id="PTB79372.1"/>
    </source>
</evidence>
<dbReference type="STRING" id="983965.A0A2T4CCX2"/>
<evidence type="ECO:0000256" key="5">
    <source>
        <dbReference type="ARBA" id="ARBA00022786"/>
    </source>
</evidence>
<dbReference type="PANTHER" id="PTHR21646:SF24">
    <property type="entry name" value="UBIQUITIN CARBOXYL-TERMINAL HYDROLASE"/>
    <property type="match status" value="1"/>
</dbReference>
<keyword evidence="6" id="KW-0378">Hydrolase</keyword>
<evidence type="ECO:0000256" key="3">
    <source>
        <dbReference type="ARBA" id="ARBA00012759"/>
    </source>
</evidence>
<evidence type="ECO:0000259" key="10">
    <source>
        <dbReference type="PROSITE" id="PS51283"/>
    </source>
</evidence>
<reference evidence="11 12" key="1">
    <citation type="submission" date="2016-07" db="EMBL/GenBank/DDBJ databases">
        <title>Multiple horizontal gene transfer events from other fungi enriched the ability of initially mycotrophic Trichoderma (Ascomycota) to feed on dead plant biomass.</title>
        <authorList>
            <consortium name="DOE Joint Genome Institute"/>
            <person name="Aerts A."/>
            <person name="Atanasova L."/>
            <person name="Chenthamara K."/>
            <person name="Zhang J."/>
            <person name="Grujic M."/>
            <person name="Henrissat B."/>
            <person name="Kuo A."/>
            <person name="Salamov A."/>
            <person name="Lipzen A."/>
            <person name="Labutti K."/>
            <person name="Barry K."/>
            <person name="Miao Y."/>
            <person name="Rahimi M.J."/>
            <person name="Shen Q."/>
            <person name="Grigoriev I.V."/>
            <person name="Kubicek C.P."/>
            <person name="Druzhinina I.S."/>
        </authorList>
    </citation>
    <scope>NUCLEOTIDE SEQUENCE [LARGE SCALE GENOMIC DNA]</scope>
    <source>
        <strain evidence="11 12">ATCC 18648</strain>
    </source>
</reference>